<protein>
    <submittedName>
        <fullName evidence="1">Uncharacterized protein</fullName>
    </submittedName>
</protein>
<gene>
    <name evidence="1" type="ORF">LCGC14_1195240</name>
</gene>
<accession>A0A0F9LIL5</accession>
<name>A0A0F9LIL5_9ZZZZ</name>
<comment type="caution">
    <text evidence="1">The sequence shown here is derived from an EMBL/GenBank/DDBJ whole genome shotgun (WGS) entry which is preliminary data.</text>
</comment>
<evidence type="ECO:0000313" key="1">
    <source>
        <dbReference type="EMBL" id="KKM94744.1"/>
    </source>
</evidence>
<dbReference type="EMBL" id="LAZR01006099">
    <property type="protein sequence ID" value="KKM94744.1"/>
    <property type="molecule type" value="Genomic_DNA"/>
</dbReference>
<reference evidence="1" key="1">
    <citation type="journal article" date="2015" name="Nature">
        <title>Complex archaea that bridge the gap between prokaryotes and eukaryotes.</title>
        <authorList>
            <person name="Spang A."/>
            <person name="Saw J.H."/>
            <person name="Jorgensen S.L."/>
            <person name="Zaremba-Niedzwiedzka K."/>
            <person name="Martijn J."/>
            <person name="Lind A.E."/>
            <person name="van Eijk R."/>
            <person name="Schleper C."/>
            <person name="Guy L."/>
            <person name="Ettema T.J."/>
        </authorList>
    </citation>
    <scope>NUCLEOTIDE SEQUENCE</scope>
</reference>
<sequence>MVLLMKHYNINLCENATINHGKFQSETLYTEEVIFSFSRN</sequence>
<dbReference type="AlphaFoldDB" id="A0A0F9LIL5"/>
<organism evidence="1">
    <name type="scientific">marine sediment metagenome</name>
    <dbReference type="NCBI Taxonomy" id="412755"/>
    <lineage>
        <taxon>unclassified sequences</taxon>
        <taxon>metagenomes</taxon>
        <taxon>ecological metagenomes</taxon>
    </lineage>
</organism>
<proteinExistence type="predicted"/>